<organism evidence="3">
    <name type="scientific">Rhizobium sp. ZPR3</name>
    <dbReference type="NCBI Taxonomy" id="3158967"/>
    <lineage>
        <taxon>Bacteria</taxon>
        <taxon>Pseudomonadati</taxon>
        <taxon>Pseudomonadota</taxon>
        <taxon>Alphaproteobacteria</taxon>
        <taxon>Hyphomicrobiales</taxon>
        <taxon>Rhizobiaceae</taxon>
        <taxon>Rhizobium/Agrobacterium group</taxon>
        <taxon>Rhizobium</taxon>
    </lineage>
</organism>
<feature type="region of interest" description="Disordered" evidence="1">
    <location>
        <begin position="1"/>
        <end position="42"/>
    </location>
</feature>
<evidence type="ECO:0000313" key="3">
    <source>
        <dbReference type="EMBL" id="XBT97784.1"/>
    </source>
</evidence>
<keyword evidence="3" id="KW-0614">Plasmid</keyword>
<feature type="compositionally biased region" description="Basic and acidic residues" evidence="1">
    <location>
        <begin position="17"/>
        <end position="27"/>
    </location>
</feature>
<dbReference type="PANTHER" id="PTHR33678">
    <property type="entry name" value="BLL1576 PROTEIN"/>
    <property type="match status" value="1"/>
</dbReference>
<dbReference type="InterPro" id="IPR052344">
    <property type="entry name" value="Transposase-related"/>
</dbReference>
<protein>
    <submittedName>
        <fullName evidence="3">Transposase</fullName>
    </submittedName>
</protein>
<sequence length="449" mass="49939">MKNLPSRPPFRPSGMEKATDGANDKSASKKKPRGPKLDAERVSREEILRAGVPAGSRFKGYKSCFVRDLVLAVELVHYRRECWITPDGKTVIAPLPAGIMGSYGPNLRRLCLMLHAQGQVTTGRLTTLLNDVGIDISKRQVVRLLAKGLDGFVAEDAAVLHAGLVSSSYVTVDDTGARHARGNSHTTQIGGEYFTVFRTSASKSRLNFLSLLRGNYKDYVLNAAAFDYSAERRADPMLVARLRTIEPQRFCNEVPFLEYLAGKSIDIFDRQVVGVLAEAGIWGSIRHHGLVGDMVIVSDDAGQFRVGNHALCWVHAERLLQKLMPAKPKELRSVALVRDLVWRFYKTLKAWKQKPSLHAVQGFRRRFDKIFTMRTGYDALDKLLERLHRRKDELLKVLEHPEIPLHTNASENDLRTFVTKRKVSGGTISPAQTQFVAGTAASPAIPCSG</sequence>
<dbReference type="AlphaFoldDB" id="A0AAU7S5Y6"/>
<evidence type="ECO:0000259" key="2">
    <source>
        <dbReference type="Pfam" id="PF03050"/>
    </source>
</evidence>
<proteinExistence type="predicted"/>
<name>A0AAU7S5Y6_9HYPH</name>
<dbReference type="InterPro" id="IPR004291">
    <property type="entry name" value="Transposase_IS66_central"/>
</dbReference>
<feature type="domain" description="Transposase IS66 central" evidence="2">
    <location>
        <begin position="308"/>
        <end position="426"/>
    </location>
</feature>
<dbReference type="EMBL" id="CP157963">
    <property type="protein sequence ID" value="XBT97784.1"/>
    <property type="molecule type" value="Genomic_DNA"/>
</dbReference>
<gene>
    <name evidence="3" type="ORF">ABM479_33345</name>
</gene>
<dbReference type="Pfam" id="PF03050">
    <property type="entry name" value="DDE_Tnp_IS66"/>
    <property type="match status" value="1"/>
</dbReference>
<geneLocation type="plasmid" evidence="3">
    <name>unnamed3</name>
</geneLocation>
<accession>A0AAU7S5Y6</accession>
<dbReference type="RefSeq" id="WP_349963014.1">
    <property type="nucleotide sequence ID" value="NZ_CP157963.1"/>
</dbReference>
<feature type="compositionally biased region" description="Pro residues" evidence="1">
    <location>
        <begin position="1"/>
        <end position="11"/>
    </location>
</feature>
<reference evidence="3" key="1">
    <citation type="submission" date="2024-06" db="EMBL/GenBank/DDBJ databases">
        <authorList>
            <person name="Li T."/>
            <person name="Gao R."/>
        </authorList>
    </citation>
    <scope>NUCLEOTIDE SEQUENCE</scope>
    <source>
        <strain evidence="3">ZPR3</strain>
        <plasmid evidence="3">unnamed3</plasmid>
    </source>
</reference>
<evidence type="ECO:0000256" key="1">
    <source>
        <dbReference type="SAM" id="MobiDB-lite"/>
    </source>
</evidence>